<reference evidence="3 4" key="1">
    <citation type="journal article" date="2010" name="Nature">
        <title>Genome sequence of the palaeopolyploid soybean.</title>
        <authorList>
            <person name="Schmutz J."/>
            <person name="Cannon S.B."/>
            <person name="Schlueter J."/>
            <person name="Ma J."/>
            <person name="Mitros T."/>
            <person name="Nelson W."/>
            <person name="Hyten D.L."/>
            <person name="Song Q."/>
            <person name="Thelen J.J."/>
            <person name="Cheng J."/>
            <person name="Xu D."/>
            <person name="Hellsten U."/>
            <person name="May G.D."/>
            <person name="Yu Y."/>
            <person name="Sakurai T."/>
            <person name="Umezawa T."/>
            <person name="Bhattacharyya M.K."/>
            <person name="Sandhu D."/>
            <person name="Valliyodan B."/>
            <person name="Lindquist E."/>
            <person name="Peto M."/>
            <person name="Grant D."/>
            <person name="Shu S."/>
            <person name="Goodstein D."/>
            <person name="Barry K."/>
            <person name="Futrell-Griggs M."/>
            <person name="Abernathy B."/>
            <person name="Du J."/>
            <person name="Tian Z."/>
            <person name="Zhu L."/>
            <person name="Gill N."/>
            <person name="Joshi T."/>
            <person name="Libault M."/>
            <person name="Sethuraman A."/>
            <person name="Zhang X.-C."/>
            <person name="Shinozaki K."/>
            <person name="Nguyen H.T."/>
            <person name="Wing R.A."/>
            <person name="Cregan P."/>
            <person name="Specht J."/>
            <person name="Grimwood J."/>
            <person name="Rokhsar D."/>
            <person name="Stacey G."/>
            <person name="Shoemaker R.C."/>
            <person name="Jackson S.A."/>
        </authorList>
    </citation>
    <scope>NUCLEOTIDE SEQUENCE</scope>
    <source>
        <strain evidence="4">cv. Williams 82</strain>
        <tissue evidence="3">Callus</tissue>
    </source>
</reference>
<protein>
    <recommendedName>
        <fullName evidence="1">Protein FAR1-RELATED SEQUENCE</fullName>
    </recommendedName>
</protein>
<feature type="signal peptide" evidence="2">
    <location>
        <begin position="1"/>
        <end position="18"/>
    </location>
</feature>
<keyword evidence="5" id="KW-1185">Reference proteome</keyword>
<dbReference type="OMA" id="MHDNING"/>
<reference evidence="4" key="2">
    <citation type="submission" date="2018-02" db="UniProtKB">
        <authorList>
            <consortium name="EnsemblPlants"/>
        </authorList>
    </citation>
    <scope>IDENTIFICATION</scope>
    <source>
        <strain evidence="4">Williams 82</strain>
    </source>
</reference>
<dbReference type="InterPro" id="IPR031052">
    <property type="entry name" value="FHY3/FAR1"/>
</dbReference>
<comment type="subcellular location">
    <subcellularLocation>
        <location evidence="1">Nucleus</location>
    </subcellularLocation>
</comment>
<dbReference type="GO" id="GO:0006355">
    <property type="term" value="P:regulation of DNA-templated transcription"/>
    <property type="evidence" value="ECO:0007669"/>
    <property type="project" value="UniProtKB-UniRule"/>
</dbReference>
<dbReference type="Proteomes" id="UP000008827">
    <property type="component" value="Chromosome 12"/>
</dbReference>
<keyword evidence="1" id="KW-0479">Metal-binding</keyword>
<accession>A0A0R0HE79</accession>
<evidence type="ECO:0000313" key="3">
    <source>
        <dbReference type="EMBL" id="KRH24607.1"/>
    </source>
</evidence>
<dbReference type="GO" id="GO:0008270">
    <property type="term" value="F:zinc ion binding"/>
    <property type="evidence" value="ECO:0007669"/>
    <property type="project" value="UniProtKB-UniRule"/>
</dbReference>
<keyword evidence="1" id="KW-0539">Nucleus</keyword>
<sequence length="388" mass="44745">MIFYVSLLLATPSYVGVPEETNTTPLHSVTKKRRNNHDECWESNSVDNGAESMEEVHELEVIMHDNINGGFEPCEPASGMSFPSKEAVKSFYRQYASRMGFGFKPYEGNDGQSKKNTSMHVNRTIEINHEAKVVMNKTIQSLACDEGGHRNLSFVEGDVKHYVLKERHTIGKEGDGNPPKGIVTGQCKAIQLVFPTTQHRWCLWHVIKKIPEKLKTNTEYNKNIKSAMKSVVYDTFTEAEFEDQWSHFIKGFNLQDNEWLSELYNELSRWVPIFLKKDFWAGMSTTQRGENVHPFFDGYINSTTSLQQFVQLYDIALYDKVEKEFEADLRSFNTTIHCRSNSMIEKLFQSAYTHAKFNEVQAEFRAKIYCSVSLGHVEAFVLMMCWRT</sequence>
<name>A0A0R0HE79_SOYBN</name>
<reference evidence="3" key="3">
    <citation type="submission" date="2018-07" db="EMBL/GenBank/DDBJ databases">
        <title>WGS assembly of Glycine max.</title>
        <authorList>
            <person name="Schmutz J."/>
            <person name="Cannon S."/>
            <person name="Schlueter J."/>
            <person name="Ma J."/>
            <person name="Mitros T."/>
            <person name="Nelson W."/>
            <person name="Hyten D."/>
            <person name="Song Q."/>
            <person name="Thelen J."/>
            <person name="Cheng J."/>
            <person name="Xu D."/>
            <person name="Hellsten U."/>
            <person name="May G."/>
            <person name="Yu Y."/>
            <person name="Sakurai T."/>
            <person name="Umezawa T."/>
            <person name="Bhattacharyya M."/>
            <person name="Sandhu D."/>
            <person name="Valliyodan B."/>
            <person name="Lindquist E."/>
            <person name="Peto M."/>
            <person name="Grant D."/>
            <person name="Shu S."/>
            <person name="Goodstein D."/>
            <person name="Barry K."/>
            <person name="Futrell-Griggs M."/>
            <person name="Abernathy B."/>
            <person name="Du J."/>
            <person name="Tian Z."/>
            <person name="Zhu L."/>
            <person name="Gill N."/>
            <person name="Joshi T."/>
            <person name="Libault M."/>
            <person name="Sethuraman A."/>
            <person name="Zhang X."/>
            <person name="Shinozaki K."/>
            <person name="Nguyen H."/>
            <person name="Wing R."/>
            <person name="Cregan P."/>
            <person name="Specht J."/>
            <person name="Grimwood J."/>
            <person name="Rokhsar D."/>
            <person name="Stacey G."/>
            <person name="Shoemaker R."/>
            <person name="Jackson S."/>
        </authorList>
    </citation>
    <scope>NUCLEOTIDE SEQUENCE</scope>
    <source>
        <tissue evidence="3">Callus</tissue>
    </source>
</reference>
<comment type="similarity">
    <text evidence="1">Belongs to the FHY3/FAR1 family.</text>
</comment>
<comment type="function">
    <text evidence="1">Putative transcription activator involved in regulating light control of development.</text>
</comment>
<dbReference type="GO" id="GO:0005634">
    <property type="term" value="C:nucleus"/>
    <property type="evidence" value="ECO:0007669"/>
    <property type="project" value="UniProtKB-SubCell"/>
</dbReference>
<proteinExistence type="inferred from homology"/>
<dbReference type="EnsemblPlants" id="KRH24607">
    <property type="protein sequence ID" value="KRH24607"/>
    <property type="gene ID" value="GLYMA_12G051300"/>
</dbReference>
<dbReference type="STRING" id="3847.A0A0R0HE79"/>
<dbReference type="Gramene" id="KRH24607">
    <property type="protein sequence ID" value="KRH24607"/>
    <property type="gene ID" value="GLYMA_12G051300"/>
</dbReference>
<feature type="chain" id="PRO_5014521590" description="Protein FAR1-RELATED SEQUENCE" evidence="2">
    <location>
        <begin position="19"/>
        <end position="388"/>
    </location>
</feature>
<keyword evidence="1" id="KW-0863">Zinc-finger</keyword>
<gene>
    <name evidence="3" type="ORF">GLYMA_12G051300</name>
</gene>
<dbReference type="AlphaFoldDB" id="A0A0R0HE79"/>
<keyword evidence="1" id="KW-0862">Zinc</keyword>
<evidence type="ECO:0000256" key="1">
    <source>
        <dbReference type="RuleBase" id="RU367018"/>
    </source>
</evidence>
<evidence type="ECO:0000313" key="4">
    <source>
        <dbReference type="EnsemblPlants" id="KRH24607"/>
    </source>
</evidence>
<dbReference type="InParanoid" id="A0A0R0HE79"/>
<evidence type="ECO:0000313" key="5">
    <source>
        <dbReference type="Proteomes" id="UP000008827"/>
    </source>
</evidence>
<evidence type="ECO:0000256" key="2">
    <source>
        <dbReference type="SAM" id="SignalP"/>
    </source>
</evidence>
<dbReference type="PANTHER" id="PTHR31669">
    <property type="entry name" value="PROTEIN FAR1-RELATED SEQUENCE 10-RELATED"/>
    <property type="match status" value="1"/>
</dbReference>
<dbReference type="PANTHER" id="PTHR31669:SF283">
    <property type="entry name" value="PROTEIN FAR1-RELATED SEQUENCE"/>
    <property type="match status" value="1"/>
</dbReference>
<keyword evidence="2" id="KW-0732">Signal</keyword>
<dbReference type="EMBL" id="CM000845">
    <property type="protein sequence ID" value="KRH24607.1"/>
    <property type="molecule type" value="Genomic_DNA"/>
</dbReference>
<organism evidence="3">
    <name type="scientific">Glycine max</name>
    <name type="common">Soybean</name>
    <name type="synonym">Glycine hispida</name>
    <dbReference type="NCBI Taxonomy" id="3847"/>
    <lineage>
        <taxon>Eukaryota</taxon>
        <taxon>Viridiplantae</taxon>
        <taxon>Streptophyta</taxon>
        <taxon>Embryophyta</taxon>
        <taxon>Tracheophyta</taxon>
        <taxon>Spermatophyta</taxon>
        <taxon>Magnoliopsida</taxon>
        <taxon>eudicotyledons</taxon>
        <taxon>Gunneridae</taxon>
        <taxon>Pentapetalae</taxon>
        <taxon>rosids</taxon>
        <taxon>fabids</taxon>
        <taxon>Fabales</taxon>
        <taxon>Fabaceae</taxon>
        <taxon>Papilionoideae</taxon>
        <taxon>50 kb inversion clade</taxon>
        <taxon>NPAAA clade</taxon>
        <taxon>indigoferoid/millettioid clade</taxon>
        <taxon>Phaseoleae</taxon>
        <taxon>Glycine</taxon>
        <taxon>Glycine subgen. Soja</taxon>
    </lineage>
</organism>